<feature type="region of interest" description="Disordered" evidence="1">
    <location>
        <begin position="1"/>
        <end position="80"/>
    </location>
</feature>
<reference evidence="2" key="1">
    <citation type="journal article" date="2021" name="Nat. Commun.">
        <title>Genetic determinants of endophytism in the Arabidopsis root mycobiome.</title>
        <authorList>
            <person name="Mesny F."/>
            <person name="Miyauchi S."/>
            <person name="Thiergart T."/>
            <person name="Pickel B."/>
            <person name="Atanasova L."/>
            <person name="Karlsson M."/>
            <person name="Huettel B."/>
            <person name="Barry K.W."/>
            <person name="Haridas S."/>
            <person name="Chen C."/>
            <person name="Bauer D."/>
            <person name="Andreopoulos W."/>
            <person name="Pangilinan J."/>
            <person name="LaButti K."/>
            <person name="Riley R."/>
            <person name="Lipzen A."/>
            <person name="Clum A."/>
            <person name="Drula E."/>
            <person name="Henrissat B."/>
            <person name="Kohler A."/>
            <person name="Grigoriev I.V."/>
            <person name="Martin F.M."/>
            <person name="Hacquard S."/>
        </authorList>
    </citation>
    <scope>NUCLEOTIDE SEQUENCE</scope>
    <source>
        <strain evidence="2">MPI-CAGE-AT-0016</strain>
    </source>
</reference>
<dbReference type="PANTHER" id="PTHR38116:SF1">
    <property type="entry name" value="BZIP DOMAIN-CONTAINING PROTEIN"/>
    <property type="match status" value="1"/>
</dbReference>
<dbReference type="Proteomes" id="UP000813385">
    <property type="component" value="Unassembled WGS sequence"/>
</dbReference>
<accession>A0A8K0TD38</accession>
<dbReference type="InterPro" id="IPR021833">
    <property type="entry name" value="DUF3425"/>
</dbReference>
<gene>
    <name evidence="2" type="ORF">B0T11DRAFT_286405</name>
</gene>
<evidence type="ECO:0008006" key="4">
    <source>
        <dbReference type="Google" id="ProtNLM"/>
    </source>
</evidence>
<name>A0A8K0TD38_9PEZI</name>
<evidence type="ECO:0000256" key="1">
    <source>
        <dbReference type="SAM" id="MobiDB-lite"/>
    </source>
</evidence>
<sequence length="303" mass="33872">MPQLHGISVLKDDWSGVTSTAERKKRPNRLNQRAFRERSKRQPAQSGQKVLMNKSPEPHVVRRRHNPSHSGHLLPPCPRKSSSIQALRMQAYQGWALNAPRPSQLQFLIRLNVLDALARNALAIGFPVEGLCADHFDSPFTCQGPGPNPESESDVFTGSLQSLAPTVLQRTVRHHPWIDLFPLPRFRDNILLALEAGVIDEDELCGDLLNVEDANRSTDTKPSLLVWGEPSDARGWEASITFLRKWAWLAQGCPELVEGTNHWRTKRGEKRLVIDLGREELTTATSDANCTSTMLKFGDGADI</sequence>
<evidence type="ECO:0000313" key="3">
    <source>
        <dbReference type="Proteomes" id="UP000813385"/>
    </source>
</evidence>
<evidence type="ECO:0000313" key="2">
    <source>
        <dbReference type="EMBL" id="KAH7353189.1"/>
    </source>
</evidence>
<keyword evidence="3" id="KW-1185">Reference proteome</keyword>
<dbReference type="EMBL" id="JAGPXD010000005">
    <property type="protein sequence ID" value="KAH7353189.1"/>
    <property type="molecule type" value="Genomic_DNA"/>
</dbReference>
<dbReference type="PANTHER" id="PTHR38116">
    <property type="entry name" value="CHROMOSOME 7, WHOLE GENOME SHOTGUN SEQUENCE"/>
    <property type="match status" value="1"/>
</dbReference>
<proteinExistence type="predicted"/>
<organism evidence="2 3">
    <name type="scientific">Plectosphaerella cucumerina</name>
    <dbReference type="NCBI Taxonomy" id="40658"/>
    <lineage>
        <taxon>Eukaryota</taxon>
        <taxon>Fungi</taxon>
        <taxon>Dikarya</taxon>
        <taxon>Ascomycota</taxon>
        <taxon>Pezizomycotina</taxon>
        <taxon>Sordariomycetes</taxon>
        <taxon>Hypocreomycetidae</taxon>
        <taxon>Glomerellales</taxon>
        <taxon>Plectosphaerellaceae</taxon>
        <taxon>Plectosphaerella</taxon>
    </lineage>
</organism>
<dbReference type="AlphaFoldDB" id="A0A8K0TD38"/>
<comment type="caution">
    <text evidence="2">The sequence shown here is derived from an EMBL/GenBank/DDBJ whole genome shotgun (WGS) entry which is preliminary data.</text>
</comment>
<dbReference type="OrthoDB" id="2245989at2759"/>
<dbReference type="Pfam" id="PF11905">
    <property type="entry name" value="DUF3425"/>
    <property type="match status" value="1"/>
</dbReference>
<protein>
    <recommendedName>
        <fullName evidence="4">BZIP domain-containing protein</fullName>
    </recommendedName>
</protein>